<protein>
    <submittedName>
        <fullName evidence="1">Uncharacterized protein</fullName>
    </submittedName>
</protein>
<dbReference type="Proteomes" id="UP000188637">
    <property type="component" value="Unassembled WGS sequence"/>
</dbReference>
<sequence length="557" mass="61892">MRKFAQKFVLLSLVIGISAGTMVGCGSQTTGEVSSSETTGYGTSVIAIGKLNGVFNPFFYTTAYDDIINDAVNAALIGLDREGNYVPGIADFTIEEVANDAGEVQSIYTFTLKDGIKFSDGEPLTAEDVMFTFLIQLDPTYDGIATMNTLDIVGIEQYTKGDATEIEGLKQIDDKTVQVTINGVDPAATQKFGVAILPKHYYDAEFVKGDLSKIKEKNGTPMGAGAFVFENFENNVVSLKANPYYYEGAPKLEKLKFQVTDQANLFEAVRTELVDISDPSASPEMVANAEEAGLDYELIDNLGYGYIGINAERVPDINIRKGLMHLMNRKPAIESYYGDIATVIERPMSKVSWAYPDDVEEYYGYDVAKAKEYFEAAGYKDEDGKLMKDGEQLRIEVGISAGGIMDHPSAPILTQMKSDMEAMGAVLEIADTDGAVFFDILEQKGWDMWVAAWNSTVDPDMYQVYHSTGPSNHYCIYDDELDKLIVDARLTNDVEIRTELYQEALDIIMEEAVEMPVYQRKNMYLINPNMVNIDSLPENMSPFYNFYSELYNLEMAQ</sequence>
<dbReference type="EMBL" id="LJHD01000252">
    <property type="protein sequence ID" value="ONI39775.1"/>
    <property type="molecule type" value="Genomic_DNA"/>
</dbReference>
<name>A0ACC8XB16_9FIRM</name>
<proteinExistence type="predicted"/>
<evidence type="ECO:0000313" key="2">
    <source>
        <dbReference type="Proteomes" id="UP000188637"/>
    </source>
</evidence>
<reference evidence="1" key="1">
    <citation type="submission" date="2016-08" db="EMBL/GenBank/DDBJ databases">
        <authorList>
            <person name="Ngugi D.K."/>
            <person name="Miyake S."/>
            <person name="Stingl U."/>
        </authorList>
    </citation>
    <scope>NUCLEOTIDE SEQUENCE</scope>
    <source>
        <strain evidence="1">SCG-D08WGA-EpuloA1</strain>
    </source>
</reference>
<comment type="caution">
    <text evidence="1">The sequence shown here is derived from an EMBL/GenBank/DDBJ whole genome shotgun (WGS) entry which is preliminary data.</text>
</comment>
<keyword evidence="2" id="KW-1185">Reference proteome</keyword>
<gene>
    <name evidence="1" type="ORF">AN640_01630</name>
</gene>
<organism evidence="1 2">
    <name type="scientific">Candidatus Epulonipiscium fishelsonii</name>
    <dbReference type="NCBI Taxonomy" id="77094"/>
    <lineage>
        <taxon>Bacteria</taxon>
        <taxon>Bacillati</taxon>
        <taxon>Bacillota</taxon>
        <taxon>Clostridia</taxon>
        <taxon>Lachnospirales</taxon>
        <taxon>Lachnospiraceae</taxon>
        <taxon>Candidatus Epulonipiscium</taxon>
    </lineage>
</organism>
<evidence type="ECO:0000313" key="1">
    <source>
        <dbReference type="EMBL" id="ONI39775.1"/>
    </source>
</evidence>
<accession>A0ACC8XB16</accession>